<dbReference type="GO" id="GO:1901135">
    <property type="term" value="P:carbohydrate derivative metabolic process"/>
    <property type="evidence" value="ECO:0007669"/>
    <property type="project" value="UniProtKB-ARBA"/>
</dbReference>
<keyword evidence="2 5" id="KW-0808">Transferase</keyword>
<protein>
    <submittedName>
        <fullName evidence="5">Glycosyltransferase family 4 protein</fullName>
    </submittedName>
</protein>
<dbReference type="EMBL" id="SWCJ01000001">
    <property type="protein sequence ID" value="TKB58403.1"/>
    <property type="molecule type" value="Genomic_DNA"/>
</dbReference>
<reference evidence="5 6" key="1">
    <citation type="submission" date="2019-04" db="EMBL/GenBank/DDBJ databases">
        <authorList>
            <person name="Hwang J.C."/>
        </authorList>
    </citation>
    <scope>NUCLEOTIDE SEQUENCE [LARGE SCALE GENOMIC DNA]</scope>
    <source>
        <strain evidence="5 6">IMCC35002</strain>
    </source>
</reference>
<dbReference type="GO" id="GO:0016757">
    <property type="term" value="F:glycosyltransferase activity"/>
    <property type="evidence" value="ECO:0007669"/>
    <property type="project" value="UniProtKB-KW"/>
</dbReference>
<dbReference type="PANTHER" id="PTHR12526">
    <property type="entry name" value="GLYCOSYLTRANSFERASE"/>
    <property type="match status" value="1"/>
</dbReference>
<keyword evidence="6" id="KW-1185">Reference proteome</keyword>
<feature type="domain" description="Glycosyltransferase subfamily 4-like N-terminal" evidence="4">
    <location>
        <begin position="41"/>
        <end position="210"/>
    </location>
</feature>
<evidence type="ECO:0000313" key="6">
    <source>
        <dbReference type="Proteomes" id="UP000305675"/>
    </source>
</evidence>
<keyword evidence="1" id="KW-0328">Glycosyltransferase</keyword>
<dbReference type="Pfam" id="PF13439">
    <property type="entry name" value="Glyco_transf_4"/>
    <property type="match status" value="1"/>
</dbReference>
<name>A0A4U1BRZ7_9GAMM</name>
<dbReference type="PANTHER" id="PTHR12526:SF510">
    <property type="entry name" value="D-INOSITOL 3-PHOSPHATE GLYCOSYLTRANSFERASE"/>
    <property type="match status" value="1"/>
</dbReference>
<feature type="domain" description="Glycosyl transferase family 1" evidence="3">
    <location>
        <begin position="213"/>
        <end position="377"/>
    </location>
</feature>
<sequence>MTAISRILVCASTFPRWQGDQVPDFVAQQLRELHKLHPQLEITILAPHHQGAKRKENLGFAEIHRYRYLLPEAWQQLAYPAILPNLKQRPWLYLQVPLLMLCQFFALYRLVKRTRPDVIYSHWFVPQGVIGGLVGWLTQTPHCYTSHSSDVAIAAKLPFLGSWLVRALSYKAHAISTVSRRTQTKLQAFFTPAQWRQLAPKVEIIPMGVRPQPQTALGNNTVLFIGRLVEKKGIRFLIEGFASALPQLDDCTLVIAGDGPLLPQLKAQAAPLGKRVKFCGYLNQQQKWAQLNQCRVFVQPSIIAADGDAEGLPVALMEAMSLGKACIATKVSGADELIQHNQNGLLIDDADANAIADALRRLWHQPSAQTHAMQSAAKLSSQAVQWPTVAQRHWEHLFDGD</sequence>
<dbReference type="Pfam" id="PF00534">
    <property type="entry name" value="Glycos_transf_1"/>
    <property type="match status" value="1"/>
</dbReference>
<evidence type="ECO:0000259" key="3">
    <source>
        <dbReference type="Pfam" id="PF00534"/>
    </source>
</evidence>
<accession>A0A4U1BRZ7</accession>
<dbReference type="InterPro" id="IPR001296">
    <property type="entry name" value="Glyco_trans_1"/>
</dbReference>
<evidence type="ECO:0000313" key="5">
    <source>
        <dbReference type="EMBL" id="TKB58403.1"/>
    </source>
</evidence>
<organism evidence="5 6">
    <name type="scientific">Ferrimonas aestuarii</name>
    <dbReference type="NCBI Taxonomy" id="2569539"/>
    <lineage>
        <taxon>Bacteria</taxon>
        <taxon>Pseudomonadati</taxon>
        <taxon>Pseudomonadota</taxon>
        <taxon>Gammaproteobacteria</taxon>
        <taxon>Alteromonadales</taxon>
        <taxon>Ferrimonadaceae</taxon>
        <taxon>Ferrimonas</taxon>
    </lineage>
</organism>
<proteinExistence type="predicted"/>
<dbReference type="InterPro" id="IPR028098">
    <property type="entry name" value="Glyco_trans_4-like_N"/>
</dbReference>
<evidence type="ECO:0000259" key="4">
    <source>
        <dbReference type="Pfam" id="PF13439"/>
    </source>
</evidence>
<dbReference type="SUPFAM" id="SSF53756">
    <property type="entry name" value="UDP-Glycosyltransferase/glycogen phosphorylase"/>
    <property type="match status" value="1"/>
</dbReference>
<dbReference type="OrthoDB" id="4611853at2"/>
<evidence type="ECO:0000256" key="2">
    <source>
        <dbReference type="ARBA" id="ARBA00022679"/>
    </source>
</evidence>
<dbReference type="Proteomes" id="UP000305675">
    <property type="component" value="Unassembled WGS sequence"/>
</dbReference>
<dbReference type="Gene3D" id="3.40.50.2000">
    <property type="entry name" value="Glycogen Phosphorylase B"/>
    <property type="match status" value="2"/>
</dbReference>
<gene>
    <name evidence="5" type="ORF">FCL42_01260</name>
</gene>
<comment type="caution">
    <text evidence="5">The sequence shown here is derived from an EMBL/GenBank/DDBJ whole genome shotgun (WGS) entry which is preliminary data.</text>
</comment>
<dbReference type="RefSeq" id="WP_136861551.1">
    <property type="nucleotide sequence ID" value="NZ_SWCJ01000001.1"/>
</dbReference>
<dbReference type="AlphaFoldDB" id="A0A4U1BRZ7"/>
<evidence type="ECO:0000256" key="1">
    <source>
        <dbReference type="ARBA" id="ARBA00022676"/>
    </source>
</evidence>